<proteinExistence type="predicted"/>
<accession>A0A0W0U2G0</accession>
<comment type="caution">
    <text evidence="1">The sequence shown here is derived from an EMBL/GenBank/DDBJ whole genome shotgun (WGS) entry which is preliminary data.</text>
</comment>
<gene>
    <name evidence="1" type="ORF">Lgee_0748</name>
</gene>
<reference evidence="1 2" key="1">
    <citation type="submission" date="2015-11" db="EMBL/GenBank/DDBJ databases">
        <title>Genomic analysis of 38 Legionella species identifies large and diverse effector repertoires.</title>
        <authorList>
            <person name="Burstein D."/>
            <person name="Amaro F."/>
            <person name="Zusman T."/>
            <person name="Lifshitz Z."/>
            <person name="Cohen O."/>
            <person name="Gilbert J.A."/>
            <person name="Pupko T."/>
            <person name="Shuman H.A."/>
            <person name="Segal G."/>
        </authorList>
    </citation>
    <scope>NUCLEOTIDE SEQUENCE [LARGE SCALE GENOMIC DNA]</scope>
    <source>
        <strain evidence="1 2">ATCC 49504</strain>
    </source>
</reference>
<sequence length="168" mass="19262">MGNNAFIEASVSALGRVCLGFLYHLVTTSYASQPPVVKEKDDFTASIDAFHEVHSRIEEERNTIISRLNQAVERNCSEHRSAVSPAFFSAKSENKTTRKIELLKAFSERFNTYPQFSAEEARMDPNYVKTFTEYFLKYHEDVTKEYEVLLREIDNESHASCQSALSIF</sequence>
<evidence type="ECO:0000313" key="2">
    <source>
        <dbReference type="Proteomes" id="UP000054785"/>
    </source>
</evidence>
<protein>
    <submittedName>
        <fullName evidence="1">Uncharacterized protein</fullName>
    </submittedName>
</protein>
<dbReference type="EMBL" id="LNYC01000022">
    <property type="protein sequence ID" value="KTD02056.1"/>
    <property type="molecule type" value="Genomic_DNA"/>
</dbReference>
<evidence type="ECO:0000313" key="1">
    <source>
        <dbReference type="EMBL" id="KTD02056.1"/>
    </source>
</evidence>
<dbReference type="PATRIC" id="fig|45065.4.peg.801"/>
<name>A0A0W0U2G0_9GAMM</name>
<keyword evidence="2" id="KW-1185">Reference proteome</keyword>
<organism evidence="1 2">
    <name type="scientific">Legionella geestiana</name>
    <dbReference type="NCBI Taxonomy" id="45065"/>
    <lineage>
        <taxon>Bacteria</taxon>
        <taxon>Pseudomonadati</taxon>
        <taxon>Pseudomonadota</taxon>
        <taxon>Gammaproteobacteria</taxon>
        <taxon>Legionellales</taxon>
        <taxon>Legionellaceae</taxon>
        <taxon>Legionella</taxon>
    </lineage>
</organism>
<dbReference type="Proteomes" id="UP000054785">
    <property type="component" value="Unassembled WGS sequence"/>
</dbReference>
<dbReference type="AlphaFoldDB" id="A0A0W0U2G0"/>
<dbReference type="RefSeq" id="WP_028386601.1">
    <property type="nucleotide sequence ID" value="NZ_CAAAHN010000021.1"/>
</dbReference>